<dbReference type="InterPro" id="IPR045518">
    <property type="entry name" value="2EXR"/>
</dbReference>
<dbReference type="EMBL" id="CAJVRL010000001">
    <property type="protein sequence ID" value="CAG8948995.1"/>
    <property type="molecule type" value="Genomic_DNA"/>
</dbReference>
<dbReference type="AlphaFoldDB" id="A0A9N9PMJ4"/>
<dbReference type="PANTHER" id="PTHR35910">
    <property type="entry name" value="2EXR DOMAIN-CONTAINING PROTEIN"/>
    <property type="match status" value="1"/>
</dbReference>
<dbReference type="PANTHER" id="PTHR35910:SF6">
    <property type="entry name" value="2EXR DOMAIN-CONTAINING PROTEIN"/>
    <property type="match status" value="1"/>
</dbReference>
<dbReference type="Pfam" id="PF20150">
    <property type="entry name" value="2EXR"/>
    <property type="match status" value="1"/>
</dbReference>
<keyword evidence="3" id="KW-1185">Reference proteome</keyword>
<gene>
    <name evidence="2" type="ORF">HYFRA_00002123</name>
</gene>
<organism evidence="2 3">
    <name type="scientific">Hymenoscyphus fraxineus</name>
    <dbReference type="NCBI Taxonomy" id="746836"/>
    <lineage>
        <taxon>Eukaryota</taxon>
        <taxon>Fungi</taxon>
        <taxon>Dikarya</taxon>
        <taxon>Ascomycota</taxon>
        <taxon>Pezizomycotina</taxon>
        <taxon>Leotiomycetes</taxon>
        <taxon>Helotiales</taxon>
        <taxon>Helotiaceae</taxon>
        <taxon>Hymenoscyphus</taxon>
    </lineage>
</organism>
<evidence type="ECO:0000259" key="1">
    <source>
        <dbReference type="Pfam" id="PF20150"/>
    </source>
</evidence>
<protein>
    <recommendedName>
        <fullName evidence="1">2EXR domain-containing protein</fullName>
    </recommendedName>
</protein>
<comment type="caution">
    <text evidence="2">The sequence shown here is derived from an EMBL/GenBank/DDBJ whole genome shotgun (WGS) entry which is preliminary data.</text>
</comment>
<sequence>MATHDSFPLFAALPSELRLKIWRHALPGPSVLPIRFSKALGRYMTPVPPSPLLSTTSESRAVFLSEYTNLILSPVYPSSIYIDFEQDTLFFDSMECSPRGDLALDLARSPCREKIRKVAIHSQLWEVLRIFRHGGLSEIGVLRGLRTFALVLVLKEEGAHPTPGREMMLGDFEEEVMNVNLHVDDIREELAREDGGRWASGKAPRVTIWIESESKA</sequence>
<name>A0A9N9PMJ4_9HELO</name>
<feature type="domain" description="2EXR" evidence="1">
    <location>
        <begin position="7"/>
        <end position="89"/>
    </location>
</feature>
<proteinExistence type="predicted"/>
<accession>A0A9N9PMJ4</accession>
<evidence type="ECO:0000313" key="3">
    <source>
        <dbReference type="Proteomes" id="UP000696280"/>
    </source>
</evidence>
<dbReference type="Proteomes" id="UP000696280">
    <property type="component" value="Unassembled WGS sequence"/>
</dbReference>
<evidence type="ECO:0000313" key="2">
    <source>
        <dbReference type="EMBL" id="CAG8948995.1"/>
    </source>
</evidence>
<reference evidence="2" key="1">
    <citation type="submission" date="2021-07" db="EMBL/GenBank/DDBJ databases">
        <authorList>
            <person name="Durling M."/>
        </authorList>
    </citation>
    <scope>NUCLEOTIDE SEQUENCE</scope>
</reference>
<dbReference type="OrthoDB" id="3513892at2759"/>